<protein>
    <submittedName>
        <fullName evidence="1">Uncharacterized protein</fullName>
    </submittedName>
</protein>
<dbReference type="AlphaFoldDB" id="A0A183Q488"/>
<proteinExistence type="predicted"/>
<sequence length="112" mass="12886">MIESNIYVVHIDIFVPHQNLRINTRFYLQNDDSPPCYLSAQESTTQWLTSPPVISIRTRTNQLNNEKSANNVHSINRSANSNQVSYGLLDALETIVFLLNVSHIYIIHNLYL</sequence>
<reference evidence="1 2" key="1">
    <citation type="submission" date="2018-11" db="EMBL/GenBank/DDBJ databases">
        <authorList>
            <consortium name="Pathogen Informatics"/>
        </authorList>
    </citation>
    <scope>NUCLEOTIDE SEQUENCE [LARGE SCALE GENOMIC DNA]</scope>
    <source>
        <strain>Denwood</strain>
        <strain evidence="2">Zambia</strain>
    </source>
</reference>
<evidence type="ECO:0000313" key="1">
    <source>
        <dbReference type="EMBL" id="VDP84820.1"/>
    </source>
</evidence>
<dbReference type="Proteomes" id="UP000269396">
    <property type="component" value="Unassembled WGS sequence"/>
</dbReference>
<name>A0A183Q488_9TREM</name>
<gene>
    <name evidence="1" type="ORF">SMTD_LOCUS21424</name>
</gene>
<dbReference type="EMBL" id="UZAL01047268">
    <property type="protein sequence ID" value="VDP84820.1"/>
    <property type="molecule type" value="Genomic_DNA"/>
</dbReference>
<keyword evidence="2" id="KW-1185">Reference proteome</keyword>
<accession>A0A183Q488</accession>
<evidence type="ECO:0000313" key="2">
    <source>
        <dbReference type="Proteomes" id="UP000269396"/>
    </source>
</evidence>
<organism evidence="1 2">
    <name type="scientific">Schistosoma mattheei</name>
    <dbReference type="NCBI Taxonomy" id="31246"/>
    <lineage>
        <taxon>Eukaryota</taxon>
        <taxon>Metazoa</taxon>
        <taxon>Spiralia</taxon>
        <taxon>Lophotrochozoa</taxon>
        <taxon>Platyhelminthes</taxon>
        <taxon>Trematoda</taxon>
        <taxon>Digenea</taxon>
        <taxon>Strigeidida</taxon>
        <taxon>Schistosomatoidea</taxon>
        <taxon>Schistosomatidae</taxon>
        <taxon>Schistosoma</taxon>
    </lineage>
</organism>